<evidence type="ECO:0000313" key="5">
    <source>
        <dbReference type="Proteomes" id="UP001445076"/>
    </source>
</evidence>
<reference evidence="4 5" key="1">
    <citation type="journal article" date="2024" name="BMC Genomics">
        <title>Genome assembly of redclaw crayfish (Cherax quadricarinatus) provides insights into its immune adaptation and hypoxia tolerance.</title>
        <authorList>
            <person name="Liu Z."/>
            <person name="Zheng J."/>
            <person name="Li H."/>
            <person name="Fang K."/>
            <person name="Wang S."/>
            <person name="He J."/>
            <person name="Zhou D."/>
            <person name="Weng S."/>
            <person name="Chi M."/>
            <person name="Gu Z."/>
            <person name="He J."/>
            <person name="Li F."/>
            <person name="Wang M."/>
        </authorList>
    </citation>
    <scope>NUCLEOTIDE SEQUENCE [LARGE SCALE GENOMIC DNA]</scope>
    <source>
        <strain evidence="4">ZL_2023a</strain>
    </source>
</reference>
<dbReference type="CDD" id="cd20269">
    <property type="entry name" value="Complex1_LYR_LYRM9"/>
    <property type="match status" value="1"/>
</dbReference>
<evidence type="ECO:0000259" key="3">
    <source>
        <dbReference type="Pfam" id="PF05347"/>
    </source>
</evidence>
<feature type="non-terminal residue" evidence="4">
    <location>
        <position position="1"/>
    </location>
</feature>
<dbReference type="PANTHER" id="PTHR47061:SF1">
    <property type="entry name" value="LYR MOTIF-CONTAINING PROTEIN 9"/>
    <property type="match status" value="1"/>
</dbReference>
<dbReference type="InterPro" id="IPR008011">
    <property type="entry name" value="Complex1_LYR_dom"/>
</dbReference>
<comment type="similarity">
    <text evidence="1">Belongs to the complex I LYR family. LYRM9 subfamily.</text>
</comment>
<evidence type="ECO:0000256" key="2">
    <source>
        <dbReference type="ARBA" id="ARBA00026234"/>
    </source>
</evidence>
<proteinExistence type="inferred from homology"/>
<keyword evidence="5" id="KW-1185">Reference proteome</keyword>
<dbReference type="Proteomes" id="UP001445076">
    <property type="component" value="Unassembled WGS sequence"/>
</dbReference>
<comment type="caution">
    <text evidence="4">The sequence shown here is derived from an EMBL/GenBank/DDBJ whole genome shotgun (WGS) entry which is preliminary data.</text>
</comment>
<sequence length="107" mass="12757">RLNKSYILVSLNNSPKQVDTRAKLTMVKVQCFLRTPAAIETSKQLYKHLMKECRKLPQDSQTYYRHYIRQGFNQHTEETDPERITQIINRAIEDGKWIVKKYSKVQE</sequence>
<organism evidence="4 5">
    <name type="scientific">Cherax quadricarinatus</name>
    <name type="common">Australian red claw crayfish</name>
    <dbReference type="NCBI Taxonomy" id="27406"/>
    <lineage>
        <taxon>Eukaryota</taxon>
        <taxon>Metazoa</taxon>
        <taxon>Ecdysozoa</taxon>
        <taxon>Arthropoda</taxon>
        <taxon>Crustacea</taxon>
        <taxon>Multicrustacea</taxon>
        <taxon>Malacostraca</taxon>
        <taxon>Eumalacostraca</taxon>
        <taxon>Eucarida</taxon>
        <taxon>Decapoda</taxon>
        <taxon>Pleocyemata</taxon>
        <taxon>Astacidea</taxon>
        <taxon>Parastacoidea</taxon>
        <taxon>Parastacidae</taxon>
        <taxon>Cherax</taxon>
    </lineage>
</organism>
<gene>
    <name evidence="4" type="ORF">OTU49_010333</name>
</gene>
<evidence type="ECO:0000256" key="1">
    <source>
        <dbReference type="ARBA" id="ARBA00025757"/>
    </source>
</evidence>
<dbReference type="Pfam" id="PF05347">
    <property type="entry name" value="Complex1_LYR"/>
    <property type="match status" value="1"/>
</dbReference>
<dbReference type="PANTHER" id="PTHR47061">
    <property type="entry name" value="LYR MOTIF-CONTAINING PROTEIN 9"/>
    <property type="match status" value="1"/>
</dbReference>
<dbReference type="AlphaFoldDB" id="A0AAW0Y8V4"/>
<dbReference type="EMBL" id="JARKIK010000005">
    <property type="protein sequence ID" value="KAK8751790.1"/>
    <property type="molecule type" value="Genomic_DNA"/>
</dbReference>
<dbReference type="InterPro" id="IPR052151">
    <property type="entry name" value="Complex_I_LYR"/>
</dbReference>
<accession>A0AAW0Y8V4</accession>
<feature type="domain" description="Complex 1 LYR protein" evidence="3">
    <location>
        <begin position="44"/>
        <end position="94"/>
    </location>
</feature>
<dbReference type="InterPro" id="IPR045291">
    <property type="entry name" value="Complex1_LYR_LYRM9"/>
</dbReference>
<name>A0AAW0Y8V4_CHEQU</name>
<evidence type="ECO:0000313" key="4">
    <source>
        <dbReference type="EMBL" id="KAK8751790.1"/>
    </source>
</evidence>
<protein>
    <recommendedName>
        <fullName evidence="2">LYR motif-containing protein 9</fullName>
    </recommendedName>
</protein>